<accession>A0A0C3F0U1</accession>
<dbReference type="OrthoDB" id="3070390at2759"/>
<dbReference type="STRING" id="765440.A0A0C3F0U1"/>
<proteinExistence type="predicted"/>
<sequence length="238" mass="26393">MHDHHGVHNSDFVIPLQSGQIQSPPIPLTSAVFAHGTNPWPMRLPGLAVDAASPNNTVPATWPIKAEAKDETLVIPAAASHASLPAHPSFIPRSPPFPHHRGSPSDMQSPTKALQIFNLLRDLSYTRREISIAQERERQLQKDIEKLGDSGMSQSLQETKESHHERNCQVDTELQLQAVQLKLEVEQNKRAIAEQSLKDVERECKEPFVVPALLKAFIKISQLSSAAVDEVNKVQSVR</sequence>
<reference evidence="3 4" key="1">
    <citation type="submission" date="2014-04" db="EMBL/GenBank/DDBJ databases">
        <authorList>
            <consortium name="DOE Joint Genome Institute"/>
            <person name="Kuo A."/>
            <person name="Tarkka M."/>
            <person name="Buscot F."/>
            <person name="Kohler A."/>
            <person name="Nagy L.G."/>
            <person name="Floudas D."/>
            <person name="Copeland A."/>
            <person name="Barry K.W."/>
            <person name="Cichocki N."/>
            <person name="Veneault-Fourrey C."/>
            <person name="LaButti K."/>
            <person name="Lindquist E.A."/>
            <person name="Lipzen A."/>
            <person name="Lundell T."/>
            <person name="Morin E."/>
            <person name="Murat C."/>
            <person name="Sun H."/>
            <person name="Tunlid A."/>
            <person name="Henrissat B."/>
            <person name="Grigoriev I.V."/>
            <person name="Hibbett D.S."/>
            <person name="Martin F."/>
            <person name="Nordberg H.P."/>
            <person name="Cantor M.N."/>
            <person name="Hua S.X."/>
        </authorList>
    </citation>
    <scope>NUCLEOTIDE SEQUENCE [LARGE SCALE GENOMIC DNA]</scope>
    <source>
        <strain evidence="3 4">F 1598</strain>
    </source>
</reference>
<dbReference type="HOGENOM" id="CLU_1166229_0_0_1"/>
<dbReference type="EMBL" id="KN833079">
    <property type="protein sequence ID" value="KIM73566.1"/>
    <property type="molecule type" value="Genomic_DNA"/>
</dbReference>
<dbReference type="AlphaFoldDB" id="A0A0C3F0U1"/>
<dbReference type="Proteomes" id="UP000054166">
    <property type="component" value="Unassembled WGS sequence"/>
</dbReference>
<gene>
    <name evidence="3" type="ORF">PILCRDRAFT_829050</name>
</gene>
<evidence type="ECO:0000313" key="3">
    <source>
        <dbReference type="EMBL" id="KIM73566.1"/>
    </source>
</evidence>
<keyword evidence="1" id="KW-0175">Coiled coil</keyword>
<evidence type="ECO:0000256" key="2">
    <source>
        <dbReference type="SAM" id="MobiDB-lite"/>
    </source>
</evidence>
<evidence type="ECO:0000256" key="1">
    <source>
        <dbReference type="SAM" id="Coils"/>
    </source>
</evidence>
<reference evidence="4" key="2">
    <citation type="submission" date="2015-01" db="EMBL/GenBank/DDBJ databases">
        <title>Evolutionary Origins and Diversification of the Mycorrhizal Mutualists.</title>
        <authorList>
            <consortium name="DOE Joint Genome Institute"/>
            <consortium name="Mycorrhizal Genomics Consortium"/>
            <person name="Kohler A."/>
            <person name="Kuo A."/>
            <person name="Nagy L.G."/>
            <person name="Floudas D."/>
            <person name="Copeland A."/>
            <person name="Barry K.W."/>
            <person name="Cichocki N."/>
            <person name="Veneault-Fourrey C."/>
            <person name="LaButti K."/>
            <person name="Lindquist E.A."/>
            <person name="Lipzen A."/>
            <person name="Lundell T."/>
            <person name="Morin E."/>
            <person name="Murat C."/>
            <person name="Riley R."/>
            <person name="Ohm R."/>
            <person name="Sun H."/>
            <person name="Tunlid A."/>
            <person name="Henrissat B."/>
            <person name="Grigoriev I.V."/>
            <person name="Hibbett D.S."/>
            <person name="Martin F."/>
        </authorList>
    </citation>
    <scope>NUCLEOTIDE SEQUENCE [LARGE SCALE GENOMIC DNA]</scope>
    <source>
        <strain evidence="4">F 1598</strain>
    </source>
</reference>
<name>A0A0C3F0U1_PILCF</name>
<protein>
    <submittedName>
        <fullName evidence="3">Uncharacterized protein</fullName>
    </submittedName>
</protein>
<organism evidence="3 4">
    <name type="scientific">Piloderma croceum (strain F 1598)</name>
    <dbReference type="NCBI Taxonomy" id="765440"/>
    <lineage>
        <taxon>Eukaryota</taxon>
        <taxon>Fungi</taxon>
        <taxon>Dikarya</taxon>
        <taxon>Basidiomycota</taxon>
        <taxon>Agaricomycotina</taxon>
        <taxon>Agaricomycetes</taxon>
        <taxon>Agaricomycetidae</taxon>
        <taxon>Atheliales</taxon>
        <taxon>Atheliaceae</taxon>
        <taxon>Piloderma</taxon>
    </lineage>
</organism>
<evidence type="ECO:0000313" key="4">
    <source>
        <dbReference type="Proteomes" id="UP000054166"/>
    </source>
</evidence>
<feature type="region of interest" description="Disordered" evidence="2">
    <location>
        <begin position="86"/>
        <end position="109"/>
    </location>
</feature>
<keyword evidence="4" id="KW-1185">Reference proteome</keyword>
<feature type="coiled-coil region" evidence="1">
    <location>
        <begin position="176"/>
        <end position="203"/>
    </location>
</feature>
<dbReference type="InParanoid" id="A0A0C3F0U1"/>